<comment type="caution">
    <text evidence="1">The sequence shown here is derived from an EMBL/GenBank/DDBJ whole genome shotgun (WGS) entry which is preliminary data.</text>
</comment>
<organism evidence="1 2">
    <name type="scientific">Entomophthora muscae</name>
    <dbReference type="NCBI Taxonomy" id="34485"/>
    <lineage>
        <taxon>Eukaryota</taxon>
        <taxon>Fungi</taxon>
        <taxon>Fungi incertae sedis</taxon>
        <taxon>Zoopagomycota</taxon>
        <taxon>Entomophthoromycotina</taxon>
        <taxon>Entomophthoromycetes</taxon>
        <taxon>Entomophthorales</taxon>
        <taxon>Entomophthoraceae</taxon>
        <taxon>Entomophthora</taxon>
    </lineage>
</organism>
<dbReference type="EMBL" id="QTSX02005728">
    <property type="protein sequence ID" value="KAJ9058348.1"/>
    <property type="molecule type" value="Genomic_DNA"/>
</dbReference>
<dbReference type="Proteomes" id="UP001165960">
    <property type="component" value="Unassembled WGS sequence"/>
</dbReference>
<sequence>MKAACILIFVIAIVSSSPIYSIKDQQDIPSTAKATQRTKSENDEDLLCGQSNAHCLRMSGLGKSQLGARFGGGGLGRKAMDKVSGAVKSLKTLIDTRKARNDF</sequence>
<reference evidence="1" key="1">
    <citation type="submission" date="2022-04" db="EMBL/GenBank/DDBJ databases">
        <title>Genome of the entomopathogenic fungus Entomophthora muscae.</title>
        <authorList>
            <person name="Elya C."/>
            <person name="Lovett B.R."/>
            <person name="Lee E."/>
            <person name="Macias A.M."/>
            <person name="Hajek A.E."/>
            <person name="De Bivort B.L."/>
            <person name="Kasson M.T."/>
            <person name="De Fine Licht H.H."/>
            <person name="Stajich J.E."/>
        </authorList>
    </citation>
    <scope>NUCLEOTIDE SEQUENCE</scope>
    <source>
        <strain evidence="1">Berkeley</strain>
    </source>
</reference>
<evidence type="ECO:0000313" key="2">
    <source>
        <dbReference type="Proteomes" id="UP001165960"/>
    </source>
</evidence>
<proteinExistence type="predicted"/>
<accession>A0ACC2S7T0</accession>
<evidence type="ECO:0000313" key="1">
    <source>
        <dbReference type="EMBL" id="KAJ9058348.1"/>
    </source>
</evidence>
<gene>
    <name evidence="1" type="ORF">DSO57_1013197</name>
</gene>
<name>A0ACC2S7T0_9FUNG</name>
<protein>
    <submittedName>
        <fullName evidence="1">Uncharacterized protein</fullName>
    </submittedName>
</protein>
<keyword evidence="2" id="KW-1185">Reference proteome</keyword>